<protein>
    <submittedName>
        <fullName evidence="1">Uncharacterized protein</fullName>
    </submittedName>
</protein>
<reference evidence="1 2" key="1">
    <citation type="submission" date="2020-07" db="EMBL/GenBank/DDBJ databases">
        <title>Exploring microbial biodiversity for novel pathways involved in the catabolism of aromatic compounds derived from lignin.</title>
        <authorList>
            <person name="Elkins J."/>
        </authorList>
    </citation>
    <scope>NUCLEOTIDE SEQUENCE [LARGE SCALE GENOMIC DNA]</scope>
    <source>
        <strain evidence="1 2">H2C3C</strain>
    </source>
</reference>
<evidence type="ECO:0000313" key="2">
    <source>
        <dbReference type="Proteomes" id="UP000540929"/>
    </source>
</evidence>
<keyword evidence="2" id="KW-1185">Reference proteome</keyword>
<evidence type="ECO:0000313" key="1">
    <source>
        <dbReference type="EMBL" id="NYH22889.1"/>
    </source>
</evidence>
<gene>
    <name evidence="1" type="ORF">GGD40_002368</name>
</gene>
<organism evidence="1 2">
    <name type="scientific">Paraburkholderia bryophila</name>
    <dbReference type="NCBI Taxonomy" id="420952"/>
    <lineage>
        <taxon>Bacteria</taxon>
        <taxon>Pseudomonadati</taxon>
        <taxon>Pseudomonadota</taxon>
        <taxon>Betaproteobacteria</taxon>
        <taxon>Burkholderiales</taxon>
        <taxon>Burkholderiaceae</taxon>
        <taxon>Paraburkholderia</taxon>
    </lineage>
</organism>
<dbReference type="Proteomes" id="UP000540929">
    <property type="component" value="Unassembled WGS sequence"/>
</dbReference>
<sequence length="86" mass="9585">MVQLNNPAFSTPQGLSSIRPTDCLDLDAVSRFTDDTDQFAELNGVKAQSVRKRYAQTGSYFGIRPLKLANRRLKWPHVFAAQSEAA</sequence>
<comment type="caution">
    <text evidence="1">The sequence shown here is derived from an EMBL/GenBank/DDBJ whole genome shotgun (WGS) entry which is preliminary data.</text>
</comment>
<dbReference type="RefSeq" id="WP_257030397.1">
    <property type="nucleotide sequence ID" value="NZ_JACCAS010000001.1"/>
</dbReference>
<proteinExistence type="predicted"/>
<dbReference type="AlphaFoldDB" id="A0A7Y9WL19"/>
<dbReference type="EMBL" id="JACCAS010000001">
    <property type="protein sequence ID" value="NYH22889.1"/>
    <property type="molecule type" value="Genomic_DNA"/>
</dbReference>
<accession>A0A7Y9WL19</accession>
<name>A0A7Y9WL19_9BURK</name>